<name>U5D2R6_AMBTC</name>
<dbReference type="STRING" id="13333.U5D2R6"/>
<keyword evidence="6" id="KW-1185">Reference proteome</keyword>
<dbReference type="GO" id="GO:0019808">
    <property type="term" value="F:polyamine binding"/>
    <property type="evidence" value="ECO:0007669"/>
    <property type="project" value="InterPro"/>
</dbReference>
<dbReference type="Gramene" id="ERN15702">
    <property type="protein sequence ID" value="ERN15702"/>
    <property type="gene ID" value="AMTR_s00048p00228000"/>
</dbReference>
<dbReference type="PANTHER" id="PTHR30222">
    <property type="entry name" value="SPERMIDINE/PUTRESCINE-BINDING PERIPLASMIC PROTEIN"/>
    <property type="match status" value="1"/>
</dbReference>
<protein>
    <submittedName>
        <fullName evidence="5">Uncharacterized protein</fullName>
    </submittedName>
</protein>
<evidence type="ECO:0000256" key="2">
    <source>
        <dbReference type="ARBA" id="ARBA00022448"/>
    </source>
</evidence>
<reference evidence="6" key="1">
    <citation type="journal article" date="2013" name="Science">
        <title>The Amborella genome and the evolution of flowering plants.</title>
        <authorList>
            <consortium name="Amborella Genome Project"/>
        </authorList>
    </citation>
    <scope>NUCLEOTIDE SEQUENCE [LARGE SCALE GENOMIC DNA]</scope>
</reference>
<dbReference type="InterPro" id="IPR001188">
    <property type="entry name" value="Sperm_putr-bd"/>
</dbReference>
<gene>
    <name evidence="5" type="ORF">AMTR_s00048p00228000</name>
</gene>
<dbReference type="PRINTS" id="PR00909">
    <property type="entry name" value="SPERMDNBNDNG"/>
</dbReference>
<dbReference type="PANTHER" id="PTHR30222:SF17">
    <property type="entry name" value="SPERMIDINE_PUTRESCINE-BINDING PERIPLASMIC PROTEIN"/>
    <property type="match status" value="1"/>
</dbReference>
<dbReference type="SUPFAM" id="SSF53850">
    <property type="entry name" value="Periplasmic binding protein-like II"/>
    <property type="match status" value="1"/>
</dbReference>
<organism evidence="5 6">
    <name type="scientific">Amborella trichopoda</name>
    <dbReference type="NCBI Taxonomy" id="13333"/>
    <lineage>
        <taxon>Eukaryota</taxon>
        <taxon>Viridiplantae</taxon>
        <taxon>Streptophyta</taxon>
        <taxon>Embryophyta</taxon>
        <taxon>Tracheophyta</taxon>
        <taxon>Spermatophyta</taxon>
        <taxon>Magnoliopsida</taxon>
        <taxon>Amborellales</taxon>
        <taxon>Amborellaceae</taxon>
        <taxon>Amborella</taxon>
    </lineage>
</organism>
<evidence type="ECO:0000256" key="1">
    <source>
        <dbReference type="ARBA" id="ARBA00004418"/>
    </source>
</evidence>
<dbReference type="EMBL" id="KI392502">
    <property type="protein sequence ID" value="ERN15702.1"/>
    <property type="molecule type" value="Genomic_DNA"/>
</dbReference>
<dbReference type="GO" id="GO:0009507">
    <property type="term" value="C:chloroplast"/>
    <property type="evidence" value="ECO:0007669"/>
    <property type="project" value="EnsemblPlants"/>
</dbReference>
<evidence type="ECO:0000256" key="3">
    <source>
        <dbReference type="ARBA" id="ARBA00022729"/>
    </source>
</evidence>
<dbReference type="Gene3D" id="3.40.190.10">
    <property type="entry name" value="Periplasmic binding protein-like II"/>
    <property type="match status" value="2"/>
</dbReference>
<keyword evidence="2" id="KW-0813">Transport</keyword>
<dbReference type="eggNOG" id="ENOG502QUR6">
    <property type="taxonomic scope" value="Eukaryota"/>
</dbReference>
<proteinExistence type="predicted"/>
<comment type="subcellular location">
    <subcellularLocation>
        <location evidence="1">Periplasm</location>
    </subcellularLocation>
</comment>
<sequence>MSIGVIDLCKSSNLDNGEIKAEKSQPMRGRGTQFMESYSGVDNLANEEMKAAFEEWKSKTYALTVPLRIITLRGSVPPSWIKDFVQVQGKRLKLRTEFRSSLEAIFSELTSASKKNQIEAQSTMAADLITIGDSWMNLAICEGIIEPILDAEEQDWYSSLPDKWKVYLRRNKNGQLDPRGKIWGAPYRWGSMVIAYNKTKFERHNVAPIEDWKDLWRPELAGKISMVDAPREVLGAVLKYMGASYNSNDFSSQVSGGRTAVLQKFSALRRQVRLFDSMHYLKAFGAGDVWVAVGWSSDVLPAAKRMPNVTVVVPKSGTSLWADLWAIPAASTFATDRIGGRVRGPSPLIHQWIEFCLQPARALPFCQEIVPGASPLALTRPYNFIESLETTSGAPKLETNLIAGLPPPEILCKCEFLEPLSKEAFVDYQWLIAHSPKTSDGWIGSIMKFFTSTLQHLKYAPFR</sequence>
<dbReference type="GO" id="GO:0015846">
    <property type="term" value="P:polyamine transport"/>
    <property type="evidence" value="ECO:0000318"/>
    <property type="project" value="GO_Central"/>
</dbReference>
<dbReference type="OMA" id="WKSKTYS"/>
<accession>U5D2R6</accession>
<keyword evidence="3" id="KW-0732">Signal</keyword>
<evidence type="ECO:0000313" key="6">
    <source>
        <dbReference type="Proteomes" id="UP000017836"/>
    </source>
</evidence>
<dbReference type="Proteomes" id="UP000017836">
    <property type="component" value="Unassembled WGS sequence"/>
</dbReference>
<dbReference type="HOGENOM" id="CLU_026974_11_0_1"/>
<evidence type="ECO:0000256" key="4">
    <source>
        <dbReference type="ARBA" id="ARBA00022764"/>
    </source>
</evidence>
<dbReference type="CDD" id="cd13661">
    <property type="entry name" value="PBP2_PotD_PotF_like_1"/>
    <property type="match status" value="1"/>
</dbReference>
<dbReference type="AlphaFoldDB" id="U5D2R6"/>
<evidence type="ECO:0000313" key="5">
    <source>
        <dbReference type="EMBL" id="ERN15702.1"/>
    </source>
</evidence>
<dbReference type="GO" id="GO:0009657">
    <property type="term" value="P:plastid organization"/>
    <property type="evidence" value="ECO:0007669"/>
    <property type="project" value="EnsemblPlants"/>
</dbReference>
<keyword evidence="4" id="KW-0574">Periplasm</keyword>
<dbReference type="Pfam" id="PF13343">
    <property type="entry name" value="SBP_bac_6"/>
    <property type="match status" value="1"/>
</dbReference>